<feature type="transmembrane region" description="Helical" evidence="6">
    <location>
        <begin position="16"/>
        <end position="37"/>
    </location>
</feature>
<feature type="transmembrane region" description="Helical" evidence="6">
    <location>
        <begin position="49"/>
        <end position="69"/>
    </location>
</feature>
<organism evidence="8 9">
    <name type="scientific">Cupriavidus gilardii J11</name>
    <dbReference type="NCBI Taxonomy" id="936133"/>
    <lineage>
        <taxon>Bacteria</taxon>
        <taxon>Pseudomonadati</taxon>
        <taxon>Pseudomonadota</taxon>
        <taxon>Betaproteobacteria</taxon>
        <taxon>Burkholderiales</taxon>
        <taxon>Burkholderiaceae</taxon>
        <taxon>Cupriavidus</taxon>
    </lineage>
</organism>
<dbReference type="PROSITE" id="PS50850">
    <property type="entry name" value="MFS"/>
    <property type="match status" value="1"/>
</dbReference>
<proteinExistence type="predicted"/>
<feature type="transmembrane region" description="Helical" evidence="6">
    <location>
        <begin position="171"/>
        <end position="189"/>
    </location>
</feature>
<sequence>MLDWFKDLSRMERKGFYGAFLGHAVDVFDFMIYSFLISTLLTQWGMSKSTAGAIVTWTLVSSLVGAIGAGMLADRYGRVRVLRWTILVFAVACFLCGLANTPEQLMVFRMIQGLGFGGESSLCMVLVTEMIRNPAHRGKYSGFTASSYSFGWGGAALAYALTFSLFEPETAWRVCFFLGIVPALVVVYLRRNLEEPEVFVRSRATRARGSAWHELGRLVRRPLLKKTVLCSLLSGGMLGAYYAIATWLPTFLKTERGLSVFGTSSYLAVTILGSLVGYVAGAYATDRWGRRPTYIAFAMGAFAMALIYMVIPVSNASMLFLGFPLGVLMQGVFSGIGATISESYPNDIRATGYGVSYNIGRVIGSFFPLSVGWLSSGRTSLPLAIAIVAGTGYALVVLAAWLLPETTGMKLEEAGGDEAGVTDGAGGKPTLSPGVGTTA</sequence>
<evidence type="ECO:0000256" key="4">
    <source>
        <dbReference type="ARBA" id="ARBA00023136"/>
    </source>
</evidence>
<protein>
    <submittedName>
        <fullName evidence="8">Putative MFS family arabinose efflux permease</fullName>
    </submittedName>
</protein>
<evidence type="ECO:0000256" key="6">
    <source>
        <dbReference type="SAM" id="Phobius"/>
    </source>
</evidence>
<keyword evidence="9" id="KW-1185">Reference proteome</keyword>
<reference evidence="8 9" key="1">
    <citation type="submission" date="2019-07" db="EMBL/GenBank/DDBJ databases">
        <title>Genome sequencing of lignin-degrading bacterial isolates.</title>
        <authorList>
            <person name="Gladden J."/>
        </authorList>
    </citation>
    <scope>NUCLEOTIDE SEQUENCE [LARGE SCALE GENOMIC DNA]</scope>
    <source>
        <strain evidence="8 9">J11</strain>
    </source>
</reference>
<feature type="transmembrane region" description="Helical" evidence="6">
    <location>
        <begin position="381"/>
        <end position="403"/>
    </location>
</feature>
<feature type="transmembrane region" description="Helical" evidence="6">
    <location>
        <begin position="81"/>
        <end position="100"/>
    </location>
</feature>
<evidence type="ECO:0000313" key="8">
    <source>
        <dbReference type="EMBL" id="TWG86023.1"/>
    </source>
</evidence>
<feature type="transmembrane region" description="Helical" evidence="6">
    <location>
        <begin position="106"/>
        <end position="127"/>
    </location>
</feature>
<evidence type="ECO:0000256" key="2">
    <source>
        <dbReference type="ARBA" id="ARBA00022692"/>
    </source>
</evidence>
<dbReference type="InterPro" id="IPR011701">
    <property type="entry name" value="MFS"/>
</dbReference>
<evidence type="ECO:0000259" key="7">
    <source>
        <dbReference type="PROSITE" id="PS50850"/>
    </source>
</evidence>
<feature type="region of interest" description="Disordered" evidence="5">
    <location>
        <begin position="415"/>
        <end position="439"/>
    </location>
</feature>
<dbReference type="Pfam" id="PF07690">
    <property type="entry name" value="MFS_1"/>
    <property type="match status" value="1"/>
</dbReference>
<comment type="caution">
    <text evidence="8">The sequence shown here is derived from an EMBL/GenBank/DDBJ whole genome shotgun (WGS) entry which is preliminary data.</text>
</comment>
<comment type="subcellular location">
    <subcellularLocation>
        <location evidence="1">Membrane</location>
        <topology evidence="1">Multi-pass membrane protein</topology>
    </subcellularLocation>
</comment>
<feature type="transmembrane region" description="Helical" evidence="6">
    <location>
        <begin position="293"/>
        <end position="311"/>
    </location>
</feature>
<feature type="transmembrane region" description="Helical" evidence="6">
    <location>
        <begin position="260"/>
        <end position="281"/>
    </location>
</feature>
<name>A0A562BMC1_9BURK</name>
<evidence type="ECO:0000256" key="5">
    <source>
        <dbReference type="SAM" id="MobiDB-lite"/>
    </source>
</evidence>
<evidence type="ECO:0000256" key="3">
    <source>
        <dbReference type="ARBA" id="ARBA00022989"/>
    </source>
</evidence>
<evidence type="ECO:0000256" key="1">
    <source>
        <dbReference type="ARBA" id="ARBA00004141"/>
    </source>
</evidence>
<feature type="domain" description="Major facilitator superfamily (MFS) profile" evidence="7">
    <location>
        <begin position="15"/>
        <end position="407"/>
    </location>
</feature>
<accession>A0A562BMC1</accession>
<keyword evidence="2 6" id="KW-0812">Transmembrane</keyword>
<dbReference type="SUPFAM" id="SSF103473">
    <property type="entry name" value="MFS general substrate transporter"/>
    <property type="match status" value="1"/>
</dbReference>
<gene>
    <name evidence="8" type="ORF">L602_002200000780</name>
</gene>
<dbReference type="InterPro" id="IPR020846">
    <property type="entry name" value="MFS_dom"/>
</dbReference>
<dbReference type="AlphaFoldDB" id="A0A562BMC1"/>
<dbReference type="PANTHER" id="PTHR23508">
    <property type="entry name" value="CARBOXYLIC ACID TRANSPORTER PROTEIN HOMOLOG"/>
    <property type="match status" value="1"/>
</dbReference>
<evidence type="ECO:0000313" key="9">
    <source>
        <dbReference type="Proteomes" id="UP000318141"/>
    </source>
</evidence>
<keyword evidence="3 6" id="KW-1133">Transmembrane helix</keyword>
<dbReference type="Proteomes" id="UP000318141">
    <property type="component" value="Unassembled WGS sequence"/>
</dbReference>
<dbReference type="GO" id="GO:0005886">
    <property type="term" value="C:plasma membrane"/>
    <property type="evidence" value="ECO:0007669"/>
    <property type="project" value="TreeGrafter"/>
</dbReference>
<dbReference type="Gene3D" id="1.20.1250.20">
    <property type="entry name" value="MFS general substrate transporter like domains"/>
    <property type="match status" value="2"/>
</dbReference>
<keyword evidence="4 6" id="KW-0472">Membrane</keyword>
<dbReference type="CDD" id="cd17371">
    <property type="entry name" value="MFS_MucK"/>
    <property type="match status" value="1"/>
</dbReference>
<dbReference type="EMBL" id="VLJN01000015">
    <property type="protein sequence ID" value="TWG86023.1"/>
    <property type="molecule type" value="Genomic_DNA"/>
</dbReference>
<feature type="transmembrane region" description="Helical" evidence="6">
    <location>
        <begin position="227"/>
        <end position="248"/>
    </location>
</feature>
<feature type="transmembrane region" description="Helical" evidence="6">
    <location>
        <begin position="148"/>
        <end position="165"/>
    </location>
</feature>
<dbReference type="GO" id="GO:0046943">
    <property type="term" value="F:carboxylic acid transmembrane transporter activity"/>
    <property type="evidence" value="ECO:0007669"/>
    <property type="project" value="TreeGrafter"/>
</dbReference>
<dbReference type="PANTHER" id="PTHR23508:SF10">
    <property type="entry name" value="CARBOXYLIC ACID TRANSPORTER PROTEIN HOMOLOG"/>
    <property type="match status" value="1"/>
</dbReference>
<feature type="transmembrane region" description="Helical" evidence="6">
    <location>
        <begin position="317"/>
        <end position="340"/>
    </location>
</feature>
<dbReference type="InterPro" id="IPR036259">
    <property type="entry name" value="MFS_trans_sf"/>
</dbReference>
<dbReference type="OrthoDB" id="183263at2"/>
<feature type="transmembrane region" description="Helical" evidence="6">
    <location>
        <begin position="352"/>
        <end position="375"/>
    </location>
</feature>